<keyword evidence="3" id="KW-1185">Reference proteome</keyword>
<gene>
    <name evidence="2" type="ORF">GCM10009767_05400</name>
</gene>
<dbReference type="RefSeq" id="WP_344119595.1">
    <property type="nucleotide sequence ID" value="NZ_BAAAOA010000007.1"/>
</dbReference>
<evidence type="ECO:0000313" key="3">
    <source>
        <dbReference type="Proteomes" id="UP001501204"/>
    </source>
</evidence>
<protein>
    <submittedName>
        <fullName evidence="2">Uncharacterized protein</fullName>
    </submittedName>
</protein>
<name>A0ABP4W970_9MICC</name>
<comment type="caution">
    <text evidence="2">The sequence shown here is derived from an EMBL/GenBank/DDBJ whole genome shotgun (WGS) entry which is preliminary data.</text>
</comment>
<feature type="region of interest" description="Disordered" evidence="1">
    <location>
        <begin position="1"/>
        <end position="36"/>
    </location>
</feature>
<evidence type="ECO:0000313" key="2">
    <source>
        <dbReference type="EMBL" id="GAA1749511.1"/>
    </source>
</evidence>
<reference evidence="3" key="1">
    <citation type="journal article" date="2019" name="Int. J. Syst. Evol. Microbiol.">
        <title>The Global Catalogue of Microorganisms (GCM) 10K type strain sequencing project: providing services to taxonomists for standard genome sequencing and annotation.</title>
        <authorList>
            <consortium name="The Broad Institute Genomics Platform"/>
            <consortium name="The Broad Institute Genome Sequencing Center for Infectious Disease"/>
            <person name="Wu L."/>
            <person name="Ma J."/>
        </authorList>
    </citation>
    <scope>NUCLEOTIDE SEQUENCE [LARGE SCALE GENOMIC DNA]</scope>
    <source>
        <strain evidence="3">JCM 14735</strain>
    </source>
</reference>
<accession>A0ABP4W970</accession>
<dbReference type="EMBL" id="BAAAOA010000007">
    <property type="protein sequence ID" value="GAA1749511.1"/>
    <property type="molecule type" value="Genomic_DNA"/>
</dbReference>
<sequence>MTDPRHPAARAATFPETSRSVPASGDAARSDPAPDVPAISASAMSIEDYARVVQVRTEFVDFLLAPARGELAAAA</sequence>
<organism evidence="2 3">
    <name type="scientific">Kocuria aegyptia</name>
    <dbReference type="NCBI Taxonomy" id="330943"/>
    <lineage>
        <taxon>Bacteria</taxon>
        <taxon>Bacillati</taxon>
        <taxon>Actinomycetota</taxon>
        <taxon>Actinomycetes</taxon>
        <taxon>Micrococcales</taxon>
        <taxon>Micrococcaceae</taxon>
        <taxon>Kocuria</taxon>
    </lineage>
</organism>
<proteinExistence type="predicted"/>
<dbReference type="Proteomes" id="UP001501204">
    <property type="component" value="Unassembled WGS sequence"/>
</dbReference>
<evidence type="ECO:0000256" key="1">
    <source>
        <dbReference type="SAM" id="MobiDB-lite"/>
    </source>
</evidence>